<name>A0A447NHM1_SALET</name>
<accession>A0A447NHM1</accession>
<dbReference type="Proteomes" id="UP000276345">
    <property type="component" value="Chromosome"/>
</dbReference>
<organism evidence="1 2">
    <name type="scientific">Salmonella enterica subsp. enterica serovar Sanjuan</name>
    <dbReference type="NCBI Taxonomy" id="1160765"/>
    <lineage>
        <taxon>Bacteria</taxon>
        <taxon>Pseudomonadati</taxon>
        <taxon>Pseudomonadota</taxon>
        <taxon>Gammaproteobacteria</taxon>
        <taxon>Enterobacterales</taxon>
        <taxon>Enterobacteriaceae</taxon>
        <taxon>Salmonella</taxon>
    </lineage>
</organism>
<sequence>MGFCFGRQLLAKKPASAGFFMGNAFICHDEMRIVVSFSPIPESTHHKGHKIW</sequence>
<evidence type="ECO:0000313" key="1">
    <source>
        <dbReference type="EMBL" id="VEA02828.1"/>
    </source>
</evidence>
<proteinExistence type="predicted"/>
<reference evidence="1 2" key="1">
    <citation type="submission" date="2018-12" db="EMBL/GenBank/DDBJ databases">
        <authorList>
            <consortium name="Pathogen Informatics"/>
        </authorList>
    </citation>
    <scope>NUCLEOTIDE SEQUENCE [LARGE SCALE GENOMIC DNA]</scope>
    <source>
        <strain evidence="1 2">NCTC7406</strain>
    </source>
</reference>
<evidence type="ECO:0000313" key="2">
    <source>
        <dbReference type="Proteomes" id="UP000276345"/>
    </source>
</evidence>
<gene>
    <name evidence="1" type="ORF">NCTC7406_00542</name>
</gene>
<dbReference type="EMBL" id="LR134142">
    <property type="protein sequence ID" value="VEA02828.1"/>
    <property type="molecule type" value="Genomic_DNA"/>
</dbReference>
<dbReference type="AlphaFoldDB" id="A0A447NHM1"/>
<protein>
    <submittedName>
        <fullName evidence="1">Uncharacterized protein</fullName>
    </submittedName>
</protein>